<reference evidence="3 4" key="1">
    <citation type="submission" date="2018-03" db="EMBL/GenBank/DDBJ databases">
        <title>The ancient ancestry and fast evolution of plastids.</title>
        <authorList>
            <person name="Moore K.R."/>
            <person name="Magnabosco C."/>
            <person name="Momper L."/>
            <person name="Gold D.A."/>
            <person name="Bosak T."/>
            <person name="Fournier G.P."/>
        </authorList>
    </citation>
    <scope>NUCLEOTIDE SEQUENCE [LARGE SCALE GENOMIC DNA]</scope>
    <source>
        <strain evidence="3 4">CCALA 016</strain>
    </source>
</reference>
<dbReference type="InterPro" id="IPR015378">
    <property type="entry name" value="Transposase-like_Mu_C"/>
</dbReference>
<evidence type="ECO:0000313" key="4">
    <source>
        <dbReference type="Proteomes" id="UP000239001"/>
    </source>
</evidence>
<sequence length="549" mass="63334">MQQNNTIVLNIPEASRAKLEVIQTLIEPCDRATYGERLREGATKLGVSVRTVQRLFKQYQEQGLAALVSTDRADKGKHRISDFWQDFIIKTYKQGNQGSKRMTPKQVALKVLSKALEIKDKQPPTYRTVLRVLKPIQEKQQKAKSIRSPGWRGSTLSVKTRDGDDLNIDSSNQVWQCDHTRADVLLVDQHGELIGRPWLTTVIDSYSRCVMGINLGFDAPSSQVVALALRHAILPKRYGEEYKLNCEWETYGTPEYLYTDGGKDFRSNHLAEIGVQLGFVHKLRDRPSEGGIVERPFKTLNQSLFCSLPGYTGSNVQERPKDAEKEACLTLKDLEQLIVRFIVDQYNQSIDARMGNQTRYQRWEAGLRQQPELISERELDICLMKAARRTVQRGGYLQFENVMYRGENLERYAGDTVIVRYDPRDITTIWIYRQEKHQEDFLARAHAQNLETEQLSIDEAKASAKRLRHAGKTISNQSILQEVIEREALVEKKSRKQRQKAEQAYKQEQKTSVVETMESVELKTEIITQTEVDDIEVWDYDQLRDDYGW</sequence>
<dbReference type="OrthoDB" id="501284at2"/>
<gene>
    <name evidence="3" type="ORF">C7H19_20530</name>
</gene>
<keyword evidence="1" id="KW-0175">Coiled coil</keyword>
<dbReference type="InterPro" id="IPR009004">
    <property type="entry name" value="Transposase_Mu_C"/>
</dbReference>
<comment type="caution">
    <text evidence="3">The sequence shown here is derived from an EMBL/GenBank/DDBJ whole genome shotgun (WGS) entry which is preliminary data.</text>
</comment>
<dbReference type="InterPro" id="IPR036397">
    <property type="entry name" value="RNaseH_sf"/>
</dbReference>
<dbReference type="EMBL" id="PXOH01000033">
    <property type="protein sequence ID" value="PSF33119.1"/>
    <property type="molecule type" value="Genomic_DNA"/>
</dbReference>
<dbReference type="SUPFAM" id="SSF53098">
    <property type="entry name" value="Ribonuclease H-like"/>
    <property type="match status" value="1"/>
</dbReference>
<dbReference type="InterPro" id="IPR055247">
    <property type="entry name" value="InsJ-like_HTH"/>
</dbReference>
<reference evidence="3 4" key="2">
    <citation type="submission" date="2018-03" db="EMBL/GenBank/DDBJ databases">
        <authorList>
            <person name="Keele B.F."/>
        </authorList>
    </citation>
    <scope>NUCLEOTIDE SEQUENCE [LARGE SCALE GENOMIC DNA]</scope>
    <source>
        <strain evidence="3 4">CCALA 016</strain>
    </source>
</reference>
<evidence type="ECO:0000259" key="2">
    <source>
        <dbReference type="PROSITE" id="PS50994"/>
    </source>
</evidence>
<dbReference type="InterPro" id="IPR001584">
    <property type="entry name" value="Integrase_cat-core"/>
</dbReference>
<dbReference type="GO" id="GO:0003676">
    <property type="term" value="F:nucleic acid binding"/>
    <property type="evidence" value="ECO:0007669"/>
    <property type="project" value="InterPro"/>
</dbReference>
<organism evidence="3 4">
    <name type="scientific">Aphanothece hegewaldii CCALA 016</name>
    <dbReference type="NCBI Taxonomy" id="2107694"/>
    <lineage>
        <taxon>Bacteria</taxon>
        <taxon>Bacillati</taxon>
        <taxon>Cyanobacteriota</taxon>
        <taxon>Cyanophyceae</taxon>
        <taxon>Oscillatoriophycideae</taxon>
        <taxon>Chroococcales</taxon>
        <taxon>Aphanothecaceae</taxon>
        <taxon>Aphanothece</taxon>
    </lineage>
</organism>
<dbReference type="SUPFAM" id="SSF50610">
    <property type="entry name" value="mu transposase, C-terminal domain"/>
    <property type="match status" value="1"/>
</dbReference>
<evidence type="ECO:0000256" key="1">
    <source>
        <dbReference type="SAM" id="Coils"/>
    </source>
</evidence>
<dbReference type="PROSITE" id="PS50994">
    <property type="entry name" value="INTEGRASE"/>
    <property type="match status" value="1"/>
</dbReference>
<dbReference type="Pfam" id="PF09299">
    <property type="entry name" value="Mu-transpos_C"/>
    <property type="match status" value="1"/>
</dbReference>
<dbReference type="AlphaFoldDB" id="A0A2T1LSZ5"/>
<dbReference type="Pfam" id="PF13518">
    <property type="entry name" value="HTH_28"/>
    <property type="match status" value="1"/>
</dbReference>
<name>A0A2T1LSZ5_9CHRO</name>
<keyword evidence="4" id="KW-1185">Reference proteome</keyword>
<dbReference type="Gene3D" id="3.30.420.10">
    <property type="entry name" value="Ribonuclease H-like superfamily/Ribonuclease H"/>
    <property type="match status" value="1"/>
</dbReference>
<dbReference type="GO" id="GO:0015074">
    <property type="term" value="P:DNA integration"/>
    <property type="evidence" value="ECO:0007669"/>
    <property type="project" value="InterPro"/>
</dbReference>
<dbReference type="Proteomes" id="UP000239001">
    <property type="component" value="Unassembled WGS sequence"/>
</dbReference>
<dbReference type="Gene3D" id="2.30.30.130">
    <property type="entry name" value="Transposase, Mu, C-terminal"/>
    <property type="match status" value="1"/>
</dbReference>
<dbReference type="InterPro" id="IPR012337">
    <property type="entry name" value="RNaseH-like_sf"/>
</dbReference>
<evidence type="ECO:0000313" key="3">
    <source>
        <dbReference type="EMBL" id="PSF33119.1"/>
    </source>
</evidence>
<protein>
    <submittedName>
        <fullName evidence="3">Transposase</fullName>
    </submittedName>
</protein>
<accession>A0A2T1LSZ5</accession>
<dbReference type="InterPro" id="IPR009057">
    <property type="entry name" value="Homeodomain-like_sf"/>
</dbReference>
<proteinExistence type="predicted"/>
<dbReference type="SUPFAM" id="SSF46689">
    <property type="entry name" value="Homeodomain-like"/>
    <property type="match status" value="1"/>
</dbReference>
<feature type="domain" description="Integrase catalytic" evidence="2">
    <location>
        <begin position="166"/>
        <end position="367"/>
    </location>
</feature>
<feature type="coiled-coil region" evidence="1">
    <location>
        <begin position="450"/>
        <end position="511"/>
    </location>
</feature>